<name>A0A6J4MIB8_9ACTN</name>
<evidence type="ECO:0000259" key="3">
    <source>
        <dbReference type="Pfam" id="PF08044"/>
    </source>
</evidence>
<protein>
    <recommendedName>
        <fullName evidence="3">DUF1707 domain-containing protein</fullName>
    </recommendedName>
</protein>
<keyword evidence="2" id="KW-1133">Transmembrane helix</keyword>
<evidence type="ECO:0000256" key="1">
    <source>
        <dbReference type="SAM" id="MobiDB-lite"/>
    </source>
</evidence>
<dbReference type="Pfam" id="PF08044">
    <property type="entry name" value="DUF1707"/>
    <property type="match status" value="1"/>
</dbReference>
<keyword evidence="2" id="KW-0812">Transmembrane</keyword>
<organism evidence="4">
    <name type="scientific">uncultured Nocardioidaceae bacterium</name>
    <dbReference type="NCBI Taxonomy" id="253824"/>
    <lineage>
        <taxon>Bacteria</taxon>
        <taxon>Bacillati</taxon>
        <taxon>Actinomycetota</taxon>
        <taxon>Actinomycetes</taxon>
        <taxon>Propionibacteriales</taxon>
        <taxon>Nocardioidaceae</taxon>
        <taxon>environmental samples</taxon>
    </lineage>
</organism>
<feature type="compositionally biased region" description="Gly residues" evidence="1">
    <location>
        <begin position="1"/>
        <end position="11"/>
    </location>
</feature>
<feature type="domain" description="DUF1707" evidence="3">
    <location>
        <begin position="20"/>
        <end position="72"/>
    </location>
</feature>
<dbReference type="AlphaFoldDB" id="A0A6J4MIB8"/>
<dbReference type="PANTHER" id="PTHR40763">
    <property type="entry name" value="MEMBRANE PROTEIN-RELATED"/>
    <property type="match status" value="1"/>
</dbReference>
<accession>A0A6J4MIB8</accession>
<dbReference type="InterPro" id="IPR012551">
    <property type="entry name" value="DUF1707_SHOCT-like"/>
</dbReference>
<reference evidence="4" key="1">
    <citation type="submission" date="2020-02" db="EMBL/GenBank/DDBJ databases">
        <authorList>
            <person name="Meier V. D."/>
        </authorList>
    </citation>
    <scope>NUCLEOTIDE SEQUENCE</scope>
    <source>
        <strain evidence="4">AVDCRST_MAG34</strain>
    </source>
</reference>
<proteinExistence type="predicted"/>
<feature type="region of interest" description="Disordered" evidence="1">
    <location>
        <begin position="79"/>
        <end position="100"/>
    </location>
</feature>
<dbReference type="PANTHER" id="PTHR40763:SF5">
    <property type="entry name" value="MEMBRANE PROTEIN"/>
    <property type="match status" value="1"/>
</dbReference>
<keyword evidence="2" id="KW-0472">Membrane</keyword>
<dbReference type="EMBL" id="CADCUI010000051">
    <property type="protein sequence ID" value="CAA9356148.1"/>
    <property type="molecule type" value="Genomic_DNA"/>
</dbReference>
<feature type="region of interest" description="Disordered" evidence="1">
    <location>
        <begin position="1"/>
        <end position="20"/>
    </location>
</feature>
<gene>
    <name evidence="4" type="ORF">AVDCRST_MAG34-2108</name>
</gene>
<sequence length="160" mass="16863">MSTGLPGGASGPSGQSGPRLRIGDAEREHAVALLGEHYAAGRITYEEFDERSSRAHAAKTNAELWPLFRDLPALRSAGAPNGATRAQVPARSAGNGGRRRSGVRPGALILLLVLASLTLFDVLPLFVALLIGWLVLSRGFGHCSRGHSSGSRRADRGSWS</sequence>
<feature type="transmembrane region" description="Helical" evidence="2">
    <location>
        <begin position="108"/>
        <end position="136"/>
    </location>
</feature>
<evidence type="ECO:0000256" key="2">
    <source>
        <dbReference type="SAM" id="Phobius"/>
    </source>
</evidence>
<evidence type="ECO:0000313" key="4">
    <source>
        <dbReference type="EMBL" id="CAA9356148.1"/>
    </source>
</evidence>